<gene>
    <name evidence="1" type="ORF">THAR02_03005</name>
</gene>
<name>A0A0G0AJ35_TRIHA</name>
<reference evidence="2" key="1">
    <citation type="journal article" date="2015" name="Genome Announc.">
        <title>Draft whole-genome sequence of the biocontrol agent Trichoderma harzianum T6776.</title>
        <authorList>
            <person name="Baroncelli R."/>
            <person name="Piaggeschi G."/>
            <person name="Fiorini L."/>
            <person name="Bertolini E."/>
            <person name="Zapparata A."/>
            <person name="Pe M.E."/>
            <person name="Sarrocco S."/>
            <person name="Vannacci G."/>
        </authorList>
    </citation>
    <scope>NUCLEOTIDE SEQUENCE [LARGE SCALE GENOMIC DNA]</scope>
    <source>
        <strain evidence="2">T6776</strain>
    </source>
</reference>
<protein>
    <submittedName>
        <fullName evidence="1">Uncharacterized protein</fullName>
    </submittedName>
</protein>
<proteinExistence type="predicted"/>
<dbReference type="AlphaFoldDB" id="A0A0G0AJ35"/>
<comment type="caution">
    <text evidence="1">The sequence shown here is derived from an EMBL/GenBank/DDBJ whole genome shotgun (WGS) entry which is preliminary data.</text>
</comment>
<evidence type="ECO:0000313" key="2">
    <source>
        <dbReference type="Proteomes" id="UP000034112"/>
    </source>
</evidence>
<organism evidence="1 2">
    <name type="scientific">Trichoderma harzianum</name>
    <name type="common">Hypocrea lixii</name>
    <dbReference type="NCBI Taxonomy" id="5544"/>
    <lineage>
        <taxon>Eukaryota</taxon>
        <taxon>Fungi</taxon>
        <taxon>Dikarya</taxon>
        <taxon>Ascomycota</taxon>
        <taxon>Pezizomycotina</taxon>
        <taxon>Sordariomycetes</taxon>
        <taxon>Hypocreomycetidae</taxon>
        <taxon>Hypocreales</taxon>
        <taxon>Hypocreaceae</taxon>
        <taxon>Trichoderma</taxon>
    </lineage>
</organism>
<dbReference type="OrthoDB" id="249703at2759"/>
<evidence type="ECO:0000313" key="1">
    <source>
        <dbReference type="EMBL" id="KKP04904.1"/>
    </source>
</evidence>
<dbReference type="EMBL" id="JOKZ01000064">
    <property type="protein sequence ID" value="KKP04904.1"/>
    <property type="molecule type" value="Genomic_DNA"/>
</dbReference>
<accession>A0A0G0AJ35</accession>
<sequence>MPIIVIDDDLVHYEKASKLTVDPTDARAFAIYEQLLSVEVTTFDPAAKDLVSEKLFKKCAKFEENLSMKQKLHDTELTLERS</sequence>
<dbReference type="Gene3D" id="1.20.1050.10">
    <property type="match status" value="1"/>
</dbReference>
<dbReference type="Proteomes" id="UP000034112">
    <property type="component" value="Unassembled WGS sequence"/>
</dbReference>